<proteinExistence type="predicted"/>
<dbReference type="Proteomes" id="UP000535543">
    <property type="component" value="Unassembled WGS sequence"/>
</dbReference>
<evidence type="ECO:0000313" key="2">
    <source>
        <dbReference type="Proteomes" id="UP000535543"/>
    </source>
</evidence>
<gene>
    <name evidence="1" type="ORF">FGL95_25810</name>
</gene>
<accession>A0A848KKR0</accession>
<keyword evidence="2" id="KW-1185">Reference proteome</keyword>
<comment type="caution">
    <text evidence="1">The sequence shown here is derived from an EMBL/GenBank/DDBJ whole genome shotgun (WGS) entry which is preliminary data.</text>
</comment>
<name>A0A848KKR0_9NOCA</name>
<dbReference type="RefSeq" id="WP_169592830.1">
    <property type="nucleotide sequence ID" value="NZ_VCQU01000011.1"/>
</dbReference>
<reference evidence="1 2" key="1">
    <citation type="submission" date="2019-05" db="EMBL/GenBank/DDBJ databases">
        <authorList>
            <person name="Lee S.D."/>
        </authorList>
    </citation>
    <scope>NUCLEOTIDE SEQUENCE [LARGE SCALE GENOMIC DNA]</scope>
    <source>
        <strain evidence="1 2">YC2-7</strain>
    </source>
</reference>
<sequence>MIETILVLLLLAIVCLGLVAIGFKLSENRLSTDRSQLERQRRSLDAEWTALDNTRRIREVFLGARRMMQDEDRAHAARPNSPRAGDR</sequence>
<protein>
    <submittedName>
        <fullName evidence="1">Uncharacterized protein</fullName>
    </submittedName>
</protein>
<reference evidence="1 2" key="2">
    <citation type="submission" date="2020-06" db="EMBL/GenBank/DDBJ databases">
        <title>Antribacter stalactiti gen. nov., sp. nov., a new member of the family Nacardiaceae isolated from a cave.</title>
        <authorList>
            <person name="Kim I.S."/>
        </authorList>
    </citation>
    <scope>NUCLEOTIDE SEQUENCE [LARGE SCALE GENOMIC DNA]</scope>
    <source>
        <strain evidence="1 2">YC2-7</strain>
    </source>
</reference>
<dbReference type="EMBL" id="VCQU01000011">
    <property type="protein sequence ID" value="NMN98458.1"/>
    <property type="molecule type" value="Genomic_DNA"/>
</dbReference>
<organism evidence="1 2">
    <name type="scientific">Antrihabitans stalactiti</name>
    <dbReference type="NCBI Taxonomy" id="2584121"/>
    <lineage>
        <taxon>Bacteria</taxon>
        <taxon>Bacillati</taxon>
        <taxon>Actinomycetota</taxon>
        <taxon>Actinomycetes</taxon>
        <taxon>Mycobacteriales</taxon>
        <taxon>Nocardiaceae</taxon>
        <taxon>Antrihabitans</taxon>
    </lineage>
</organism>
<dbReference type="AlphaFoldDB" id="A0A848KKR0"/>
<evidence type="ECO:0000313" key="1">
    <source>
        <dbReference type="EMBL" id="NMN98458.1"/>
    </source>
</evidence>